<name>A0A151TJX6_CAJCA</name>
<gene>
    <name evidence="2" type="ORF">KK1_013673</name>
</gene>
<protein>
    <submittedName>
        <fullName evidence="2">Uncharacterized protein</fullName>
    </submittedName>
</protein>
<organism evidence="2 3">
    <name type="scientific">Cajanus cajan</name>
    <name type="common">Pigeon pea</name>
    <name type="synonym">Cajanus indicus</name>
    <dbReference type="NCBI Taxonomy" id="3821"/>
    <lineage>
        <taxon>Eukaryota</taxon>
        <taxon>Viridiplantae</taxon>
        <taxon>Streptophyta</taxon>
        <taxon>Embryophyta</taxon>
        <taxon>Tracheophyta</taxon>
        <taxon>Spermatophyta</taxon>
        <taxon>Magnoliopsida</taxon>
        <taxon>eudicotyledons</taxon>
        <taxon>Gunneridae</taxon>
        <taxon>Pentapetalae</taxon>
        <taxon>rosids</taxon>
        <taxon>fabids</taxon>
        <taxon>Fabales</taxon>
        <taxon>Fabaceae</taxon>
        <taxon>Papilionoideae</taxon>
        <taxon>50 kb inversion clade</taxon>
        <taxon>NPAAA clade</taxon>
        <taxon>indigoferoid/millettioid clade</taxon>
        <taxon>Phaseoleae</taxon>
        <taxon>Cajanus</taxon>
    </lineage>
</organism>
<keyword evidence="1" id="KW-1133">Transmembrane helix</keyword>
<keyword evidence="3" id="KW-1185">Reference proteome</keyword>
<keyword evidence="1" id="KW-0812">Transmembrane</keyword>
<proteinExistence type="predicted"/>
<dbReference type="OMA" id="THAFVML"/>
<sequence length="104" mass="11530">MKRVALSSFLFYGFFAGIIVGNYLLFTMSSTSNRGNGNWVTVVCKWGFTASQSCFLAQFMLSNIAVNTVLYIYCKANHGELAEEFEKDSVSFLLDDGKLSNIAV</sequence>
<dbReference type="PANTHER" id="PTHR33133:SF7">
    <property type="entry name" value="F26K24.10 PROTEIN-RELATED"/>
    <property type="match status" value="1"/>
</dbReference>
<evidence type="ECO:0000256" key="1">
    <source>
        <dbReference type="SAM" id="Phobius"/>
    </source>
</evidence>
<evidence type="ECO:0000313" key="3">
    <source>
        <dbReference type="Proteomes" id="UP000075243"/>
    </source>
</evidence>
<dbReference type="Proteomes" id="UP000075243">
    <property type="component" value="Chromosome 6"/>
</dbReference>
<keyword evidence="1" id="KW-0472">Membrane</keyword>
<dbReference type="EMBL" id="CM003608">
    <property type="protein sequence ID" value="KYP67345.1"/>
    <property type="molecule type" value="Genomic_DNA"/>
</dbReference>
<accession>A0A151TJX6</accession>
<dbReference type="PANTHER" id="PTHR33133">
    <property type="entry name" value="OS08G0107100 PROTEIN-RELATED"/>
    <property type="match status" value="1"/>
</dbReference>
<evidence type="ECO:0000313" key="2">
    <source>
        <dbReference type="EMBL" id="KYP67345.1"/>
    </source>
</evidence>
<dbReference type="AlphaFoldDB" id="A0A151TJX6"/>
<reference evidence="2 3" key="1">
    <citation type="journal article" date="2012" name="Nat. Biotechnol.">
        <title>Draft genome sequence of pigeonpea (Cajanus cajan), an orphan legume crop of resource-poor farmers.</title>
        <authorList>
            <person name="Varshney R.K."/>
            <person name="Chen W."/>
            <person name="Li Y."/>
            <person name="Bharti A.K."/>
            <person name="Saxena R.K."/>
            <person name="Schlueter J.A."/>
            <person name="Donoghue M.T."/>
            <person name="Azam S."/>
            <person name="Fan G."/>
            <person name="Whaley A.M."/>
            <person name="Farmer A.D."/>
            <person name="Sheridan J."/>
            <person name="Iwata A."/>
            <person name="Tuteja R."/>
            <person name="Penmetsa R.V."/>
            <person name="Wu W."/>
            <person name="Upadhyaya H.D."/>
            <person name="Yang S.P."/>
            <person name="Shah T."/>
            <person name="Saxena K.B."/>
            <person name="Michael T."/>
            <person name="McCombie W.R."/>
            <person name="Yang B."/>
            <person name="Zhang G."/>
            <person name="Yang H."/>
            <person name="Wang J."/>
            <person name="Spillane C."/>
            <person name="Cook D.R."/>
            <person name="May G.D."/>
            <person name="Xu X."/>
            <person name="Jackson S.A."/>
        </authorList>
    </citation>
    <scope>NUCLEOTIDE SEQUENCE [LARGE SCALE GENOMIC DNA]</scope>
    <source>
        <strain evidence="3">cv. Asha</strain>
    </source>
</reference>
<dbReference type="Gramene" id="C.cajan_13265.t">
    <property type="protein sequence ID" value="C.cajan_13265.t.cds1"/>
    <property type="gene ID" value="C.cajan_13265"/>
</dbReference>
<feature type="transmembrane region" description="Helical" evidence="1">
    <location>
        <begin position="6"/>
        <end position="26"/>
    </location>
</feature>